<comment type="caution">
    <text evidence="1">The sequence shown here is derived from an EMBL/GenBank/DDBJ whole genome shotgun (WGS) entry which is preliminary data.</text>
</comment>
<evidence type="ECO:0000313" key="2">
    <source>
        <dbReference type="Proteomes" id="UP001215712"/>
    </source>
</evidence>
<dbReference type="Gene3D" id="3.90.280.10">
    <property type="entry name" value="PEBP-like"/>
    <property type="match status" value="1"/>
</dbReference>
<dbReference type="Proteomes" id="UP001215712">
    <property type="component" value="Unassembled WGS sequence"/>
</dbReference>
<keyword evidence="2" id="KW-1185">Reference proteome</keyword>
<accession>A0AAD6MXN9</accession>
<evidence type="ECO:0000313" key="1">
    <source>
        <dbReference type="EMBL" id="KAJ5731839.1"/>
    </source>
</evidence>
<gene>
    <name evidence="1" type="ORF">N7493_003320</name>
</gene>
<dbReference type="AlphaFoldDB" id="A0AAD6MXN9"/>
<sequence length="171" mass="19429">MQLVKLVFQRTTSEEAPELTTTVITYAPITFPDDRQSYNYLYQIFMLDLSIPDIAVSEDNGYALVPGIAANDTTRLHWWQGTLTVSPEGFLVNHSIALAPWNIPEPEGTAEHYYMFWLFAQPKGWMPSQEILDGLYFDTSADSRYNFSMLDIANQVGEPLAGNYFRALESD</sequence>
<dbReference type="SUPFAM" id="SSF49777">
    <property type="entry name" value="PEBP-like"/>
    <property type="match status" value="1"/>
</dbReference>
<proteinExistence type="predicted"/>
<dbReference type="InterPro" id="IPR036610">
    <property type="entry name" value="PEBP-like_sf"/>
</dbReference>
<reference evidence="1" key="1">
    <citation type="journal article" date="2023" name="IMA Fungus">
        <title>Comparative genomic study of the Penicillium genus elucidates a diverse pangenome and 15 lateral gene transfer events.</title>
        <authorList>
            <person name="Petersen C."/>
            <person name="Sorensen T."/>
            <person name="Nielsen M.R."/>
            <person name="Sondergaard T.E."/>
            <person name="Sorensen J.L."/>
            <person name="Fitzpatrick D.A."/>
            <person name="Frisvad J.C."/>
            <person name="Nielsen K.L."/>
        </authorList>
    </citation>
    <scope>NUCLEOTIDE SEQUENCE</scope>
    <source>
        <strain evidence="1">IBT 17514</strain>
    </source>
</reference>
<protein>
    <submittedName>
        <fullName evidence="1">Uncharacterized protein</fullName>
    </submittedName>
</protein>
<organism evidence="1 2">
    <name type="scientific">Penicillium malachiteum</name>
    <dbReference type="NCBI Taxonomy" id="1324776"/>
    <lineage>
        <taxon>Eukaryota</taxon>
        <taxon>Fungi</taxon>
        <taxon>Dikarya</taxon>
        <taxon>Ascomycota</taxon>
        <taxon>Pezizomycotina</taxon>
        <taxon>Eurotiomycetes</taxon>
        <taxon>Eurotiomycetidae</taxon>
        <taxon>Eurotiales</taxon>
        <taxon>Aspergillaceae</taxon>
        <taxon>Penicillium</taxon>
    </lineage>
</organism>
<reference evidence="1" key="2">
    <citation type="submission" date="2023-01" db="EMBL/GenBank/DDBJ databases">
        <authorList>
            <person name="Petersen C."/>
        </authorList>
    </citation>
    <scope>NUCLEOTIDE SEQUENCE</scope>
    <source>
        <strain evidence="1">IBT 17514</strain>
    </source>
</reference>
<name>A0AAD6MXN9_9EURO</name>
<dbReference type="EMBL" id="JAQJAN010000004">
    <property type="protein sequence ID" value="KAJ5731839.1"/>
    <property type="molecule type" value="Genomic_DNA"/>
</dbReference>